<keyword evidence="3" id="KW-1185">Reference proteome</keyword>
<gene>
    <name evidence="1" type="ORF">GFSPODELE1_LOCUS1786</name>
    <name evidence="2" type="ORF">GFSPODELE1_LOCUS1796</name>
</gene>
<dbReference type="EMBL" id="OZ037953">
    <property type="protein sequence ID" value="CAL1697684.1"/>
    <property type="molecule type" value="Genomic_DNA"/>
</dbReference>
<reference evidence="3" key="1">
    <citation type="submission" date="2024-04" db="EMBL/GenBank/DDBJ databases">
        <authorList>
            <person name="Shaw F."/>
            <person name="Minotto A."/>
        </authorList>
    </citation>
    <scope>NUCLEOTIDE SEQUENCE [LARGE SCALE GENOMIC DNA]</scope>
</reference>
<dbReference type="Gene3D" id="1.10.472.10">
    <property type="entry name" value="Cyclin-like"/>
    <property type="match status" value="1"/>
</dbReference>
<evidence type="ECO:0000313" key="2">
    <source>
        <dbReference type="EMBL" id="CAL1697684.1"/>
    </source>
</evidence>
<protein>
    <submittedName>
        <fullName evidence="1">Uncharacterized protein</fullName>
    </submittedName>
</protein>
<evidence type="ECO:0000313" key="1">
    <source>
        <dbReference type="EMBL" id="CAL1697674.1"/>
    </source>
</evidence>
<dbReference type="InterPro" id="IPR013922">
    <property type="entry name" value="Cyclin_PHO80-like"/>
</dbReference>
<accession>A0ABP1CT04</accession>
<name>A0ABP1CT04_9APHY</name>
<dbReference type="Pfam" id="PF08613">
    <property type="entry name" value="Cyclin"/>
    <property type="match status" value="1"/>
</dbReference>
<dbReference type="Proteomes" id="UP001497453">
    <property type="component" value="Chromosome 10"/>
</dbReference>
<evidence type="ECO:0000313" key="3">
    <source>
        <dbReference type="Proteomes" id="UP001497453"/>
    </source>
</evidence>
<sequence>MAAKCDIVDTIRIDENDLAPLVALLTLVLPSSMPTITVNSKMPSTPLPSLLLYARRTFLACLILASKFMQDRAYSNRVWAKLAGLPSREIDHCNELAVKHSNDIVGLANSLPT</sequence>
<reference evidence="1" key="2">
    <citation type="submission" date="2024-04" db="EMBL/GenBank/DDBJ databases">
        <authorList>
            <person name="European Reference Genome Atlas."/>
        </authorList>
    </citation>
    <scope>NUCLEOTIDE SEQUENCE</scope>
</reference>
<organism evidence="1 3">
    <name type="scientific">Somion occarium</name>
    <dbReference type="NCBI Taxonomy" id="3059160"/>
    <lineage>
        <taxon>Eukaryota</taxon>
        <taxon>Fungi</taxon>
        <taxon>Dikarya</taxon>
        <taxon>Basidiomycota</taxon>
        <taxon>Agaricomycotina</taxon>
        <taxon>Agaricomycetes</taxon>
        <taxon>Polyporales</taxon>
        <taxon>Cerrenaceae</taxon>
        <taxon>Somion</taxon>
    </lineage>
</organism>
<dbReference type="CDD" id="cd20557">
    <property type="entry name" value="CYCLIN_ScPCL1-like"/>
    <property type="match status" value="1"/>
</dbReference>
<proteinExistence type="predicted"/>
<dbReference type="EMBL" id="OZ037953">
    <property type="protein sequence ID" value="CAL1697674.1"/>
    <property type="molecule type" value="Genomic_DNA"/>
</dbReference>